<gene>
    <name evidence="2" type="ORF">FCC1311_078822</name>
</gene>
<dbReference type="Gene3D" id="2.130.10.10">
    <property type="entry name" value="YVTN repeat-like/Quinoprotein amine dehydrogenase"/>
    <property type="match status" value="3"/>
</dbReference>
<dbReference type="InParanoid" id="A0A2R5GL99"/>
<dbReference type="SMART" id="SM00320">
    <property type="entry name" value="WD40"/>
    <property type="match status" value="8"/>
</dbReference>
<dbReference type="PANTHER" id="PTHR44163">
    <property type="entry name" value="U3 SMALL NUCLEOLAR RNA-ASSOCIATED PROTEIN 4 HOMOLOG"/>
    <property type="match status" value="1"/>
</dbReference>
<dbReference type="Proteomes" id="UP000241890">
    <property type="component" value="Unassembled WGS sequence"/>
</dbReference>
<dbReference type="PANTHER" id="PTHR44163:SF1">
    <property type="entry name" value="U3 SMALL NUCLEOLAR RNA-ASSOCIATED PROTEIN 4 HOMOLOG"/>
    <property type="match status" value="1"/>
</dbReference>
<reference evidence="2 3" key="1">
    <citation type="submission" date="2017-12" db="EMBL/GenBank/DDBJ databases">
        <title>Sequencing, de novo assembly and annotation of complete genome of a new Thraustochytrid species, strain FCC1311.</title>
        <authorList>
            <person name="Sedici K."/>
            <person name="Godart F."/>
            <person name="Aiese Cigliano R."/>
            <person name="Sanseverino W."/>
            <person name="Barakat M."/>
            <person name="Ortet P."/>
            <person name="Marechal E."/>
            <person name="Cagnac O."/>
            <person name="Amato A."/>
        </authorList>
    </citation>
    <scope>NUCLEOTIDE SEQUENCE [LARGE SCALE GENOMIC DNA]</scope>
</reference>
<organism evidence="2 3">
    <name type="scientific">Hondaea fermentalgiana</name>
    <dbReference type="NCBI Taxonomy" id="2315210"/>
    <lineage>
        <taxon>Eukaryota</taxon>
        <taxon>Sar</taxon>
        <taxon>Stramenopiles</taxon>
        <taxon>Bigyra</taxon>
        <taxon>Labyrinthulomycetes</taxon>
        <taxon>Thraustochytrida</taxon>
        <taxon>Thraustochytriidae</taxon>
        <taxon>Hondaea</taxon>
    </lineage>
</organism>
<name>A0A2R5GL99_9STRA</name>
<evidence type="ECO:0000313" key="3">
    <source>
        <dbReference type="Proteomes" id="UP000241890"/>
    </source>
</evidence>
<dbReference type="OrthoDB" id="8883818at2759"/>
<dbReference type="GO" id="GO:0030686">
    <property type="term" value="C:90S preribosome"/>
    <property type="evidence" value="ECO:0007669"/>
    <property type="project" value="InterPro"/>
</dbReference>
<dbReference type="InterPro" id="IPR001680">
    <property type="entry name" value="WD40_rpt"/>
</dbReference>
<dbReference type="EMBL" id="BEYU01000103">
    <property type="protein sequence ID" value="GBG31657.1"/>
    <property type="molecule type" value="Genomic_DNA"/>
</dbReference>
<dbReference type="InterPro" id="IPR046351">
    <property type="entry name" value="UTP4"/>
</dbReference>
<feature type="compositionally biased region" description="Low complexity" evidence="1">
    <location>
        <begin position="13"/>
        <end position="28"/>
    </location>
</feature>
<feature type="compositionally biased region" description="Polar residues" evidence="1">
    <location>
        <begin position="123"/>
        <end position="133"/>
    </location>
</feature>
<dbReference type="GO" id="GO:0032040">
    <property type="term" value="C:small-subunit processome"/>
    <property type="evidence" value="ECO:0007669"/>
    <property type="project" value="TreeGrafter"/>
</dbReference>
<dbReference type="GO" id="GO:0003723">
    <property type="term" value="F:RNA binding"/>
    <property type="evidence" value="ECO:0007669"/>
    <property type="project" value="TreeGrafter"/>
</dbReference>
<dbReference type="GO" id="GO:0034455">
    <property type="term" value="C:t-UTP complex"/>
    <property type="evidence" value="ECO:0007669"/>
    <property type="project" value="TreeGrafter"/>
</dbReference>
<dbReference type="GO" id="GO:0000462">
    <property type="term" value="P:maturation of SSU-rRNA from tricistronic rRNA transcript (SSU-rRNA, 5.8S rRNA, LSU-rRNA)"/>
    <property type="evidence" value="ECO:0007669"/>
    <property type="project" value="InterPro"/>
</dbReference>
<comment type="caution">
    <text evidence="2">The sequence shown here is derived from an EMBL/GenBank/DDBJ whole genome shotgun (WGS) entry which is preliminary data.</text>
</comment>
<dbReference type="Pfam" id="PF00400">
    <property type="entry name" value="WD40"/>
    <property type="match status" value="3"/>
</dbReference>
<protein>
    <submittedName>
        <fullName evidence="2">U3 small nucleolar RNA-associated protein 4-like</fullName>
    </submittedName>
</protein>
<proteinExistence type="predicted"/>
<sequence length="855" mass="92559">MVQTRRRAEPAVSGSPAKAPATPSTSAKSKADKAKSKTKTGAATARKASVAKPRRSRAASEDLASEAVSTNGHGPDSAIMANGTSKSDKSTPRKRSLSNASGSADAGAPSASANGVGKKRSRSGSINGTTGVTHSADLQAKQEFQVQRCRFMNWVPFSITSMKANLAGSQLALTRENGAVEVWNIDKQAWHQAIHVPGREEPGFAGTTLSMAWVGNERLFGSDMDGNVFEIDMRRQARVRETSSFGGAVWCMDSSTEEVTSQSDEAGSEDSERAVVAMGCEDGRVRIFEVLPGQGAGLEYARAFRSVATGRVLAIKYHPAPEQRHVLYTAGVDGLIRKWDARTGQVILQIATESYGKVEPICVWTLEVLKDSTLFSGDSDGHVHVWDSRDEAGTLIRGFHEHRADVTTLAVSKDETTLFASGIDSRVAMFHRIDATDGSGVQDWVYGYSHRPHSRDVRGLAIVDNGRILASGGDDTQICWYPVRSFSKARPTRLSPFLHQILVQPTCRGSLLLAQHAHHVELWQSKTQNHLASLHFKGRMGLRCAALAPSGRLLLCADDAGLKVFSLRSDEAVAGGDVSLKRLNEVEQRLQSREAGVSARADGVVVAACVASPTLSPEEEKDGKELLVYAFQSGRVCVAHILGSVQNSDMLTCLVSWDPLWDGAAIKEVVVSDDGRWVAVASAGGQLAVYDVQLKKLQMEIPRASLGGALCSALRFQPDSPGILAVATMRNEVFVFDVQGQKLTPWSLAAAGRMDPLLREQHEPVIGITFDKADPSVMILWGRCFACKVSLATLPHALEAHESGTLRFSMLTRFKPIIHMDFVDEHEILVVEALWIKVMQTFKDPIKRKIYGGAT</sequence>
<dbReference type="AlphaFoldDB" id="A0A2R5GL99"/>
<dbReference type="InterPro" id="IPR011047">
    <property type="entry name" value="Quinoprotein_ADH-like_sf"/>
</dbReference>
<feature type="compositionally biased region" description="Low complexity" evidence="1">
    <location>
        <begin position="39"/>
        <end position="48"/>
    </location>
</feature>
<dbReference type="SUPFAM" id="SSF50998">
    <property type="entry name" value="Quinoprotein alcohol dehydrogenase-like"/>
    <property type="match status" value="1"/>
</dbReference>
<feature type="compositionally biased region" description="Low complexity" evidence="1">
    <location>
        <begin position="97"/>
        <end position="115"/>
    </location>
</feature>
<accession>A0A2R5GL99</accession>
<evidence type="ECO:0000313" key="2">
    <source>
        <dbReference type="EMBL" id="GBG31657.1"/>
    </source>
</evidence>
<dbReference type="InterPro" id="IPR015943">
    <property type="entry name" value="WD40/YVTN_repeat-like_dom_sf"/>
</dbReference>
<feature type="region of interest" description="Disordered" evidence="1">
    <location>
        <begin position="1"/>
        <end position="134"/>
    </location>
</feature>
<evidence type="ECO:0000256" key="1">
    <source>
        <dbReference type="SAM" id="MobiDB-lite"/>
    </source>
</evidence>
<keyword evidence="3" id="KW-1185">Reference proteome</keyword>